<comment type="similarity">
    <text evidence="5">Belongs to the RqcP family.</text>
</comment>
<keyword evidence="1 5" id="KW-0820">tRNA-binding</keyword>
<sequence>MFQKLIFFAKIAFMRVDKFLNVVNITKRRAISEDMCKSGVVGINGVIVKASKEVKVGDIITLHFTEYTQKYKVLALPSTKSIPKNAQNEYVVKL</sequence>
<gene>
    <name evidence="5" type="primary">rqcP</name>
    <name evidence="7" type="ORF">NCTC11951_00747</name>
</gene>
<accession>A0A381CVJ8</accession>
<keyword evidence="2 5" id="KW-0699">rRNA-binding</keyword>
<evidence type="ECO:0000259" key="6">
    <source>
        <dbReference type="SMART" id="SM00363"/>
    </source>
</evidence>
<evidence type="ECO:0000256" key="2">
    <source>
        <dbReference type="ARBA" id="ARBA00022730"/>
    </source>
</evidence>
<evidence type="ECO:0000256" key="3">
    <source>
        <dbReference type="ARBA" id="ARBA00022884"/>
    </source>
</evidence>
<dbReference type="SUPFAM" id="SSF55174">
    <property type="entry name" value="Alpha-L RNA-binding motif"/>
    <property type="match status" value="1"/>
</dbReference>
<evidence type="ECO:0000256" key="4">
    <source>
        <dbReference type="ARBA" id="ARBA00022917"/>
    </source>
</evidence>
<protein>
    <recommendedName>
        <fullName evidence="5">RQC P-site tRNA stabilizing factor</fullName>
        <shortName evidence="5">RqcP</shortName>
    </recommendedName>
    <alternativeName>
        <fullName evidence="5">Ribosome-associated protein quality control protein P</fullName>
    </alternativeName>
</protein>
<evidence type="ECO:0000313" key="7">
    <source>
        <dbReference type="EMBL" id="VEG61362.1"/>
    </source>
</evidence>
<dbReference type="AlphaFoldDB" id="A0A381CVJ8"/>
<dbReference type="InterPro" id="IPR002942">
    <property type="entry name" value="S4_RNA-bd"/>
</dbReference>
<feature type="domain" description="RNA-binding S4" evidence="6">
    <location>
        <begin position="14"/>
        <end position="79"/>
    </location>
</feature>
<dbReference type="Gene3D" id="3.10.290.10">
    <property type="entry name" value="RNA-binding S4 domain"/>
    <property type="match status" value="1"/>
</dbReference>
<dbReference type="GO" id="GO:0072344">
    <property type="term" value="P:rescue of stalled ribosome"/>
    <property type="evidence" value="ECO:0007669"/>
    <property type="project" value="UniProtKB-UniRule"/>
</dbReference>
<evidence type="ECO:0000256" key="1">
    <source>
        <dbReference type="ARBA" id="ARBA00022555"/>
    </source>
</evidence>
<dbReference type="InterPro" id="IPR036986">
    <property type="entry name" value="S4_RNA-bd_sf"/>
</dbReference>
<evidence type="ECO:0000313" key="8">
    <source>
        <dbReference type="Proteomes" id="UP000275504"/>
    </source>
</evidence>
<dbReference type="InterPro" id="IPR025490">
    <property type="entry name" value="RqcP"/>
</dbReference>
<dbReference type="HAMAP" id="MF_00871">
    <property type="entry name" value="RqcP"/>
    <property type="match status" value="1"/>
</dbReference>
<dbReference type="GO" id="GO:0000049">
    <property type="term" value="F:tRNA binding"/>
    <property type="evidence" value="ECO:0007669"/>
    <property type="project" value="UniProtKB-UniRule"/>
</dbReference>
<organism evidence="7 8">
    <name type="scientific">Campylobacter jejuni subsp. doylei</name>
    <dbReference type="NCBI Taxonomy" id="32021"/>
    <lineage>
        <taxon>Bacteria</taxon>
        <taxon>Pseudomonadati</taxon>
        <taxon>Campylobacterota</taxon>
        <taxon>Epsilonproteobacteria</taxon>
        <taxon>Campylobacterales</taxon>
        <taxon>Campylobacteraceae</taxon>
        <taxon>Campylobacter</taxon>
    </lineage>
</organism>
<evidence type="ECO:0000256" key="5">
    <source>
        <dbReference type="HAMAP-Rule" id="MF_00871"/>
    </source>
</evidence>
<dbReference type="CDD" id="cd00165">
    <property type="entry name" value="S4"/>
    <property type="match status" value="1"/>
</dbReference>
<dbReference type="PROSITE" id="PS50889">
    <property type="entry name" value="S4"/>
    <property type="match status" value="1"/>
</dbReference>
<comment type="function">
    <text evidence="5">Key component of the ribosome quality control system (RQC), a ribosome-associated complex that mediates the extraction of incompletely synthesized nascent chains from stalled ribosomes and their subsequent degradation. RqcH recruits Ala-charged tRNA, and with RqcP directs the elongation of stalled nascent chains on 50S ribosomal subunits, leading to non-templated C-terminal alanine extensions (Ala tail). The Ala tail promotes nascent chain degradation. RqcP is associated with the translocation-like movement of the peptidyl-tRNA from the A-site into the P-site.</text>
</comment>
<comment type="subunit">
    <text evidence="5">Associates with stalled 50S ribosomal subunits. Binds to RqcH, 23S rRNA and the P-site tRNA. Does not require RqcH for association with 50S subunits.</text>
</comment>
<keyword evidence="3 5" id="KW-0694">RNA-binding</keyword>
<dbReference type="SMART" id="SM00363">
    <property type="entry name" value="S4"/>
    <property type="match status" value="1"/>
</dbReference>
<name>A0A381CVJ8_CAMJU</name>
<dbReference type="Proteomes" id="UP000275504">
    <property type="component" value="Chromosome"/>
</dbReference>
<reference evidence="7 8" key="1">
    <citation type="submission" date="2018-12" db="EMBL/GenBank/DDBJ databases">
        <authorList>
            <consortium name="Pathogen Informatics"/>
        </authorList>
    </citation>
    <scope>NUCLEOTIDE SEQUENCE [LARGE SCALE GENOMIC DNA]</scope>
    <source>
        <strain evidence="7 8">NCTC11951</strain>
    </source>
</reference>
<dbReference type="Pfam" id="PF01479">
    <property type="entry name" value="S4"/>
    <property type="match status" value="1"/>
</dbReference>
<dbReference type="GO" id="GO:0019843">
    <property type="term" value="F:rRNA binding"/>
    <property type="evidence" value="ECO:0007669"/>
    <property type="project" value="UniProtKB-UniRule"/>
</dbReference>
<proteinExistence type="inferred from homology"/>
<keyword evidence="4 5" id="KW-0648">Protein biosynthesis</keyword>
<dbReference type="EMBL" id="LR134359">
    <property type="protein sequence ID" value="VEG61362.1"/>
    <property type="molecule type" value="Genomic_DNA"/>
</dbReference>
<dbReference type="GO" id="GO:0043023">
    <property type="term" value="F:ribosomal large subunit binding"/>
    <property type="evidence" value="ECO:0007669"/>
    <property type="project" value="UniProtKB-UniRule"/>
</dbReference>